<dbReference type="Pfam" id="PF24798">
    <property type="entry name" value="Ig-CFAP74_4th"/>
    <property type="match status" value="1"/>
</dbReference>
<protein>
    <submittedName>
        <fullName evidence="5">Cilia- and flagella-associated protein 74</fullName>
    </submittedName>
</protein>
<dbReference type="Gene3D" id="2.60.40.10">
    <property type="entry name" value="Immunoglobulins"/>
    <property type="match status" value="4"/>
</dbReference>
<reference evidence="5 6" key="1">
    <citation type="submission" date="2022-01" db="EMBL/GenBank/DDBJ databases">
        <title>A high-quality chromosome-level genome assembly of rohu carp, Labeo rohita.</title>
        <authorList>
            <person name="Arick M.A. II"/>
            <person name="Hsu C.-Y."/>
            <person name="Magbanua Z."/>
            <person name="Pechanova O."/>
            <person name="Grover C."/>
            <person name="Miller E."/>
            <person name="Thrash A."/>
            <person name="Ezzel L."/>
            <person name="Alam S."/>
            <person name="Benzie J."/>
            <person name="Hamilton M."/>
            <person name="Karsi A."/>
            <person name="Lawrence M.L."/>
            <person name="Peterson D.G."/>
        </authorList>
    </citation>
    <scope>NUCLEOTIDE SEQUENCE [LARGE SCALE GENOMIC DNA]</scope>
    <source>
        <strain evidence="6">BAU-BD-2019</strain>
        <tissue evidence="5">Blood</tissue>
    </source>
</reference>
<evidence type="ECO:0000313" key="6">
    <source>
        <dbReference type="Proteomes" id="UP000830375"/>
    </source>
</evidence>
<evidence type="ECO:0000259" key="4">
    <source>
        <dbReference type="Pfam" id="PF24798"/>
    </source>
</evidence>
<dbReference type="InterPro" id="IPR056310">
    <property type="entry name" value="Ig-CFAP74_4th"/>
</dbReference>
<keyword evidence="5" id="KW-0969">Cilium</keyword>
<dbReference type="EMBL" id="JACTAM010000008">
    <property type="protein sequence ID" value="KAI2661180.1"/>
    <property type="molecule type" value="Genomic_DNA"/>
</dbReference>
<evidence type="ECO:0000259" key="3">
    <source>
        <dbReference type="Pfam" id="PF24778"/>
    </source>
</evidence>
<dbReference type="Proteomes" id="UP000830375">
    <property type="component" value="Unassembled WGS sequence"/>
</dbReference>
<dbReference type="InterPro" id="IPR056307">
    <property type="entry name" value="Ig-CFAP74_3rd"/>
</dbReference>
<proteinExistence type="predicted"/>
<accession>A0ABQ8ME62</accession>
<feature type="compositionally biased region" description="Polar residues" evidence="1">
    <location>
        <begin position="1"/>
        <end position="21"/>
    </location>
</feature>
<organism evidence="5 6">
    <name type="scientific">Labeo rohita</name>
    <name type="common">Indian major carp</name>
    <name type="synonym">Cyprinus rohita</name>
    <dbReference type="NCBI Taxonomy" id="84645"/>
    <lineage>
        <taxon>Eukaryota</taxon>
        <taxon>Metazoa</taxon>
        <taxon>Chordata</taxon>
        <taxon>Craniata</taxon>
        <taxon>Vertebrata</taxon>
        <taxon>Euteleostomi</taxon>
        <taxon>Actinopterygii</taxon>
        <taxon>Neopterygii</taxon>
        <taxon>Teleostei</taxon>
        <taxon>Ostariophysi</taxon>
        <taxon>Cypriniformes</taxon>
        <taxon>Cyprinidae</taxon>
        <taxon>Labeoninae</taxon>
        <taxon>Labeonini</taxon>
        <taxon>Labeo</taxon>
    </lineage>
</organism>
<dbReference type="InterPro" id="IPR056306">
    <property type="entry name" value="Ig-CFAP74_2nd"/>
</dbReference>
<gene>
    <name evidence="5" type="ORF">H4Q32_006713</name>
</gene>
<evidence type="ECO:0000259" key="2">
    <source>
        <dbReference type="Pfam" id="PF24770"/>
    </source>
</evidence>
<feature type="domain" description="CFAP74 second Ig-like" evidence="2">
    <location>
        <begin position="45"/>
        <end position="118"/>
    </location>
</feature>
<dbReference type="InterPro" id="IPR013783">
    <property type="entry name" value="Ig-like_fold"/>
</dbReference>
<dbReference type="PANTHER" id="PTHR22538">
    <property type="entry name" value="CILIA- AND FLAGELLA-ASSOCIATED PROTEIN 74"/>
    <property type="match status" value="1"/>
</dbReference>
<keyword evidence="5" id="KW-0966">Cell projection</keyword>
<dbReference type="Pfam" id="PF24770">
    <property type="entry name" value="Ig-CFAP74_2"/>
    <property type="match status" value="1"/>
</dbReference>
<name>A0ABQ8ME62_LABRO</name>
<sequence>MPSVNAENTAEITSGTENTGHVSHIDLKPGVSPDNSHSPDEILMADPGSVHTTAEQSNFEPTEFSIGEAYEGDVGPFMSVKLPIIFTPTIPGEAKLDFQITFSQPSCEPIVVSVCGVAESAPVWVTESNIDLKICMYDRLYQDSIKVQSRASTALRLTFKVCKEMRNHIQSLYADAKRFFSKDTGVLEVPLTVQVRPVPFTVHAVITSSDLQFNHTEVDFGHCSIYESAQITVRLTSCSLLPQEFGFVGNPKFIDIQPNDGFGTLLPSQSMDIYLIFSPSKAGEFNFILTCKTSTNRFCILFLGKERDFLLSCHATAIQPSLKLSDCLVEFGGTAVGDRTTAVLYVENQQPQPPPHISAGLKAAARLFTFSVPENSDITISPTSGQVLPGQKCLVQVTFSPTLSDDVIRAETLRWREECHTDTSNCQYTEADTKSKMEAALLLVKDHGSKVMPANGSPIPSPNPADIQAGSFEYLAVKASLLRSFTERHVHYVISCFTSSSDIVLETSEEPRYSPHETLYLELRCPAIRPALLLISDSGHNTIHFNQVAVGQKVLKKVIIQNISSETVKLTSSLLDMTGPFSVLNAMRSIGPEDTHTLLIAFTPSLPKKYYETLEVSCRQMSLELTLCGEAVNPIITCSNEGHINFDYVPVNESASQVFRNMSSLDVQFSVLLESHCLTERNDQILAVMDSTVHVGTQNYSGMSVFRVSPSGGAITSAGAVDITVTFHPDHESLHYRDVLRVLLMNKQTVCTLELRGSSCQHNMFVCGGDPVDVCSESLIPSHIYTSGLIKHEERKSLLLTLRSEYQEGRAIVATRRLHVGCVYSTKPTTKKTVEFIWENISPVEQQGFKVAPMQGSVDAGHRCPITITWMPPSGLADNLGTDHKSYLDATPWQFCTANKDILTDILKNKRHRSWFGGLGASLALAFRGICKFHLTLSTLSVSQKCVFCFVFQPNSVVQARALLTVRGDETDVYRVTLMAHTDKKTAT</sequence>
<feature type="domain" description="CFAP74 third Ig-like" evidence="3">
    <location>
        <begin position="123"/>
        <end position="170"/>
    </location>
</feature>
<feature type="region of interest" description="Disordered" evidence="1">
    <location>
        <begin position="1"/>
        <end position="41"/>
    </location>
</feature>
<dbReference type="Pfam" id="PF24778">
    <property type="entry name" value="Ig-CFAP74_3rd"/>
    <property type="match status" value="1"/>
</dbReference>
<dbReference type="PANTHER" id="PTHR22538:SF0">
    <property type="entry name" value="CILIA- AND FLAGELLA-ASSOCIATED PROTEIN 74"/>
    <property type="match status" value="1"/>
</dbReference>
<evidence type="ECO:0000256" key="1">
    <source>
        <dbReference type="SAM" id="MobiDB-lite"/>
    </source>
</evidence>
<feature type="domain" description="CFAP74 fourth Ig-like" evidence="4">
    <location>
        <begin position="213"/>
        <end position="298"/>
    </location>
</feature>
<comment type="caution">
    <text evidence="5">The sequence shown here is derived from an EMBL/GenBank/DDBJ whole genome shotgun (WGS) entry which is preliminary data.</text>
</comment>
<keyword evidence="5" id="KW-0282">Flagellum</keyword>
<keyword evidence="6" id="KW-1185">Reference proteome</keyword>
<evidence type="ECO:0000313" key="5">
    <source>
        <dbReference type="EMBL" id="KAI2661180.1"/>
    </source>
</evidence>